<feature type="domain" description="Beta-lactamase-related" evidence="2">
    <location>
        <begin position="6"/>
        <end position="147"/>
    </location>
</feature>
<accession>X6MPI6</accession>
<evidence type="ECO:0000313" key="4">
    <source>
        <dbReference type="Proteomes" id="UP000023152"/>
    </source>
</evidence>
<dbReference type="Proteomes" id="UP000023152">
    <property type="component" value="Unassembled WGS sequence"/>
</dbReference>
<dbReference type="SUPFAM" id="SSF56601">
    <property type="entry name" value="beta-lactamase/transpeptidase-like"/>
    <property type="match status" value="1"/>
</dbReference>
<comment type="caution">
    <text evidence="3">The sequence shown here is derived from an EMBL/GenBank/DDBJ whole genome shotgun (WGS) entry which is preliminary data.</text>
</comment>
<evidence type="ECO:0000259" key="2">
    <source>
        <dbReference type="Pfam" id="PF00144"/>
    </source>
</evidence>
<dbReference type="EMBL" id="ASPP01018971">
    <property type="protein sequence ID" value="ETO15591.1"/>
    <property type="molecule type" value="Genomic_DNA"/>
</dbReference>
<proteinExistence type="inferred from homology"/>
<dbReference type="PANTHER" id="PTHR22935">
    <property type="entry name" value="PENICILLIN-BINDING PROTEIN"/>
    <property type="match status" value="1"/>
</dbReference>
<dbReference type="PANTHER" id="PTHR22935:SF95">
    <property type="entry name" value="BETA-LACTAMASE-LIKE 1-RELATED"/>
    <property type="match status" value="1"/>
</dbReference>
<reference evidence="3 4" key="1">
    <citation type="journal article" date="2013" name="Curr. Biol.">
        <title>The Genome of the Foraminiferan Reticulomyxa filosa.</title>
        <authorList>
            <person name="Glockner G."/>
            <person name="Hulsmann N."/>
            <person name="Schleicher M."/>
            <person name="Noegel A.A."/>
            <person name="Eichinger L."/>
            <person name="Gallinger C."/>
            <person name="Pawlowski J."/>
            <person name="Sierra R."/>
            <person name="Euteneuer U."/>
            <person name="Pillet L."/>
            <person name="Moustafa A."/>
            <person name="Platzer M."/>
            <person name="Groth M."/>
            <person name="Szafranski K."/>
            <person name="Schliwa M."/>
        </authorList>
    </citation>
    <scope>NUCLEOTIDE SEQUENCE [LARGE SCALE GENOMIC DNA]</scope>
</reference>
<gene>
    <name evidence="3" type="ORF">RFI_21770</name>
</gene>
<dbReference type="AlphaFoldDB" id="X6MPI6"/>
<dbReference type="Gene3D" id="3.40.710.10">
    <property type="entry name" value="DD-peptidase/beta-lactamase superfamily"/>
    <property type="match status" value="1"/>
</dbReference>
<name>X6MPI6_RETFI</name>
<dbReference type="InterPro" id="IPR001466">
    <property type="entry name" value="Beta-lactam-related"/>
</dbReference>
<protein>
    <recommendedName>
        <fullName evidence="2">Beta-lactamase-related domain-containing protein</fullName>
    </recommendedName>
</protein>
<organism evidence="3 4">
    <name type="scientific">Reticulomyxa filosa</name>
    <dbReference type="NCBI Taxonomy" id="46433"/>
    <lineage>
        <taxon>Eukaryota</taxon>
        <taxon>Sar</taxon>
        <taxon>Rhizaria</taxon>
        <taxon>Retaria</taxon>
        <taxon>Foraminifera</taxon>
        <taxon>Monothalamids</taxon>
        <taxon>Reticulomyxidae</taxon>
        <taxon>Reticulomyxa</taxon>
    </lineage>
</organism>
<evidence type="ECO:0000256" key="1">
    <source>
        <dbReference type="ARBA" id="ARBA00038473"/>
    </source>
</evidence>
<comment type="similarity">
    <text evidence="1">Belongs to the beta-lactamase family.</text>
</comment>
<dbReference type="InterPro" id="IPR012338">
    <property type="entry name" value="Beta-lactam/transpept-like"/>
</dbReference>
<evidence type="ECO:0000313" key="3">
    <source>
        <dbReference type="EMBL" id="ETO15591.1"/>
    </source>
</evidence>
<dbReference type="InterPro" id="IPR051478">
    <property type="entry name" value="Beta-lactamase-like_AB/R"/>
</dbReference>
<keyword evidence="4" id="KW-1185">Reference proteome</keyword>
<dbReference type="OrthoDB" id="5946976at2759"/>
<sequence>MSEWLGVSYEENLQSLVIKPLELENTGLYLNAQQQAHASVGYDQFAGVSYPYVDLGWASPAGQIFSSVKDLSILIGQYFSAYSGKYGFNLNPNSLQFAPQTLREMLRPVYLNPDLQSGISFLQCPGFSTDIALVPELKLGVIALTNGGIDGSSLTWSQNISINTQTIGGAQWLMVDTGSIFAGLLYQSTVGSSDIFAGMLLEQYVQSCWGISTLSNDGGHVVFYKNSKGVATSIEFPDNYPGIAFTKITESPATSKDKSTFFKKKVQASKPLHLNLHQANNLF</sequence>
<dbReference type="Pfam" id="PF00144">
    <property type="entry name" value="Beta-lactamase"/>
    <property type="match status" value="1"/>
</dbReference>